<dbReference type="InterPro" id="IPR029068">
    <property type="entry name" value="Glyas_Bleomycin-R_OHBP_Dase"/>
</dbReference>
<dbReference type="EMBL" id="JACRUP010000034">
    <property type="protein sequence ID" value="MBC5853308.1"/>
    <property type="molecule type" value="Genomic_DNA"/>
</dbReference>
<dbReference type="PANTHER" id="PTHR35006">
    <property type="entry name" value="GLYOXALASE FAMILY PROTEIN (AFU_ORTHOLOGUE AFUA_5G14830)"/>
    <property type="match status" value="1"/>
</dbReference>
<keyword evidence="3" id="KW-1185">Reference proteome</keyword>
<dbReference type="SUPFAM" id="SSF54593">
    <property type="entry name" value="Glyoxalase/Bleomycin resistance protein/Dihydroxybiphenyl dioxygenase"/>
    <property type="match status" value="1"/>
</dbReference>
<proteinExistence type="predicted"/>
<organism evidence="2 3">
    <name type="scientific">Vibrio metschnikovii</name>
    <dbReference type="NCBI Taxonomy" id="28172"/>
    <lineage>
        <taxon>Bacteria</taxon>
        <taxon>Pseudomonadati</taxon>
        <taxon>Pseudomonadota</taxon>
        <taxon>Gammaproteobacteria</taxon>
        <taxon>Vibrionales</taxon>
        <taxon>Vibrionaceae</taxon>
        <taxon>Vibrio</taxon>
    </lineage>
</organism>
<gene>
    <name evidence="2" type="ORF">H8Q88_20730</name>
</gene>
<evidence type="ECO:0000313" key="2">
    <source>
        <dbReference type="EMBL" id="MBC5853308.1"/>
    </source>
</evidence>
<sequence>MFSHIMIGSNNIEKSKAFYDAIMAVLGYSNGFIDAKGRCFYRNKESTLGITNPVNGEPATHGNGITIGFKVSSPELVDAWHAAGIANGGITCEDPPGIRISGDRKLYLAYLRDPSGNKLCATHFLSTESK</sequence>
<evidence type="ECO:0000313" key="3">
    <source>
        <dbReference type="Proteomes" id="UP000615796"/>
    </source>
</evidence>
<comment type="caution">
    <text evidence="2">The sequence shown here is derived from an EMBL/GenBank/DDBJ whole genome shotgun (WGS) entry which is preliminary data.</text>
</comment>
<dbReference type="Proteomes" id="UP000615796">
    <property type="component" value="Unassembled WGS sequence"/>
</dbReference>
<feature type="domain" description="Glyoxalase/fosfomycin resistance/dioxygenase" evidence="1">
    <location>
        <begin position="3"/>
        <end position="120"/>
    </location>
</feature>
<dbReference type="PANTHER" id="PTHR35006:SF1">
    <property type="entry name" value="BLL2941 PROTEIN"/>
    <property type="match status" value="1"/>
</dbReference>
<protein>
    <submittedName>
        <fullName evidence="2">VOC family protein</fullName>
    </submittedName>
</protein>
<dbReference type="AlphaFoldDB" id="A0A9X0UPT8"/>
<dbReference type="CDD" id="cd07262">
    <property type="entry name" value="VOC_like"/>
    <property type="match status" value="1"/>
</dbReference>
<dbReference type="InterPro" id="IPR004360">
    <property type="entry name" value="Glyas_Fos-R_dOase_dom"/>
</dbReference>
<dbReference type="Pfam" id="PF00903">
    <property type="entry name" value="Glyoxalase"/>
    <property type="match status" value="1"/>
</dbReference>
<name>A0A9X0UPT8_VIBME</name>
<evidence type="ECO:0000259" key="1">
    <source>
        <dbReference type="Pfam" id="PF00903"/>
    </source>
</evidence>
<accession>A0A9X0UPT8</accession>
<reference evidence="2" key="1">
    <citation type="submission" date="2020-08" db="EMBL/GenBank/DDBJ databases">
        <title>Genome Sequencing and Pan-Genome Analysis of Migratory bird Vibrio Strains, Inner Mongolia.</title>
        <authorList>
            <person name="Zheng L."/>
        </authorList>
    </citation>
    <scope>NUCLEOTIDE SEQUENCE</scope>
    <source>
        <strain evidence="2">M13F</strain>
    </source>
</reference>
<dbReference type="RefSeq" id="WP_187027429.1">
    <property type="nucleotide sequence ID" value="NZ_CAWQCL010000040.1"/>
</dbReference>
<dbReference type="Gene3D" id="3.10.180.10">
    <property type="entry name" value="2,3-Dihydroxybiphenyl 1,2-Dioxygenase, domain 1"/>
    <property type="match status" value="1"/>
</dbReference>